<accession>A0A7W1XUK8</accession>
<name>A0A7W1XUK8_9BACL</name>
<dbReference type="GO" id="GO:0016491">
    <property type="term" value="F:oxidoreductase activity"/>
    <property type="evidence" value="ECO:0007669"/>
    <property type="project" value="UniProtKB-KW"/>
</dbReference>
<dbReference type="CDD" id="cd01284">
    <property type="entry name" value="Riboflavin_deaminase-reductase"/>
    <property type="match status" value="1"/>
</dbReference>
<evidence type="ECO:0000256" key="2">
    <source>
        <dbReference type="ARBA" id="ARBA00012766"/>
    </source>
</evidence>
<dbReference type="PANTHER" id="PTHR11079:SF162">
    <property type="entry name" value="RIBOFLAVIN BIOSYNTHESIS PROTEIN PYRD, CHLOROPLASTIC"/>
    <property type="match status" value="1"/>
</dbReference>
<dbReference type="Gene3D" id="3.40.140.10">
    <property type="entry name" value="Cytidine Deaminase, domain 2"/>
    <property type="match status" value="1"/>
</dbReference>
<keyword evidence="6" id="KW-0560">Oxidoreductase</keyword>
<evidence type="ECO:0000313" key="6">
    <source>
        <dbReference type="EMBL" id="MBA4603536.1"/>
    </source>
</evidence>
<dbReference type="PROSITE" id="PS00903">
    <property type="entry name" value="CYT_DCMP_DEAMINASES_1"/>
    <property type="match status" value="1"/>
</dbReference>
<evidence type="ECO:0000256" key="4">
    <source>
        <dbReference type="ARBA" id="ARBA00022833"/>
    </source>
</evidence>
<keyword evidence="4" id="KW-0862">Zinc</keyword>
<dbReference type="Pfam" id="PF00383">
    <property type="entry name" value="dCMP_cyt_deam_1"/>
    <property type="match status" value="1"/>
</dbReference>
<dbReference type="InterPro" id="IPR004794">
    <property type="entry name" value="Eubact_RibD"/>
</dbReference>
<dbReference type="UniPathway" id="UPA00275">
    <property type="reaction ID" value="UER00401"/>
</dbReference>
<dbReference type="EC" id="3.5.4.26" evidence="2"/>
<organism evidence="6 7">
    <name type="scientific">Thermoactinomyces mirandus</name>
    <dbReference type="NCBI Taxonomy" id="2756294"/>
    <lineage>
        <taxon>Bacteria</taxon>
        <taxon>Bacillati</taxon>
        <taxon>Bacillota</taxon>
        <taxon>Bacilli</taxon>
        <taxon>Bacillales</taxon>
        <taxon>Thermoactinomycetaceae</taxon>
        <taxon>Thermoactinomyces</taxon>
    </lineage>
</organism>
<dbReference type="InterPro" id="IPR016193">
    <property type="entry name" value="Cytidine_deaminase-like"/>
</dbReference>
<dbReference type="SUPFAM" id="SSF53927">
    <property type="entry name" value="Cytidine deaminase-like"/>
    <property type="match status" value="1"/>
</dbReference>
<dbReference type="AlphaFoldDB" id="A0A7W1XUK8"/>
<dbReference type="InterPro" id="IPR016192">
    <property type="entry name" value="APOBEC/CMP_deaminase_Zn-bd"/>
</dbReference>
<sequence length="151" mass="16345">MTDKDKEFMWEAVLEGRKAQGKTGTNPPVGAIIVKDRKIVGRGHTSKLGGPHAEVNALRDAGDKAEGATVYCTLEPCSHWGRTGPCCVALTDAKIAKIFVGIMDPYPKVSGKGIQHLKDHGVEVIVGGMYEEEIRQDLKEFLDRVAAGTQE</sequence>
<dbReference type="PROSITE" id="PS51747">
    <property type="entry name" value="CYT_DCMP_DEAMINASES_2"/>
    <property type="match status" value="1"/>
</dbReference>
<dbReference type="RefSeq" id="WP_181742012.1">
    <property type="nucleotide sequence ID" value="NZ_JACEOL010000056.1"/>
</dbReference>
<keyword evidence="7" id="KW-1185">Reference proteome</keyword>
<dbReference type="PANTHER" id="PTHR11079">
    <property type="entry name" value="CYTOSINE DEAMINASE FAMILY MEMBER"/>
    <property type="match status" value="1"/>
</dbReference>
<keyword evidence="6" id="KW-0378">Hydrolase</keyword>
<protein>
    <recommendedName>
        <fullName evidence="2">diaminohydroxyphosphoribosylaminopyrimidine deaminase</fullName>
        <ecNumber evidence="2">3.5.4.26</ecNumber>
    </recommendedName>
</protein>
<feature type="domain" description="CMP/dCMP-type deaminase" evidence="5">
    <location>
        <begin position="3"/>
        <end position="125"/>
    </location>
</feature>
<evidence type="ECO:0000256" key="1">
    <source>
        <dbReference type="ARBA" id="ARBA00004882"/>
    </source>
</evidence>
<evidence type="ECO:0000259" key="5">
    <source>
        <dbReference type="PROSITE" id="PS51747"/>
    </source>
</evidence>
<dbReference type="GO" id="GO:0008270">
    <property type="term" value="F:zinc ion binding"/>
    <property type="evidence" value="ECO:0007669"/>
    <property type="project" value="InterPro"/>
</dbReference>
<evidence type="ECO:0000256" key="3">
    <source>
        <dbReference type="ARBA" id="ARBA00022723"/>
    </source>
</evidence>
<reference evidence="6 7" key="1">
    <citation type="submission" date="2020-07" db="EMBL/GenBank/DDBJ databases">
        <title>Thermoactinomyces phylogeny.</title>
        <authorList>
            <person name="Dunlap C."/>
        </authorList>
    </citation>
    <scope>NUCLEOTIDE SEQUENCE [LARGE SCALE GENOMIC DNA]</scope>
    <source>
        <strain evidence="6 7">AMNI-1</strain>
    </source>
</reference>
<dbReference type="Proteomes" id="UP000538292">
    <property type="component" value="Unassembled WGS sequence"/>
</dbReference>
<dbReference type="InterPro" id="IPR002125">
    <property type="entry name" value="CMP_dCMP_dom"/>
</dbReference>
<gene>
    <name evidence="6" type="primary">ribD</name>
    <name evidence="6" type="ORF">H2C83_14715</name>
</gene>
<comment type="caution">
    <text evidence="6">The sequence shown here is derived from an EMBL/GenBank/DDBJ whole genome shotgun (WGS) entry which is preliminary data.</text>
</comment>
<keyword evidence="3" id="KW-0479">Metal-binding</keyword>
<dbReference type="NCBIfam" id="TIGR00326">
    <property type="entry name" value="eubact_ribD"/>
    <property type="match status" value="1"/>
</dbReference>
<proteinExistence type="predicted"/>
<dbReference type="EMBL" id="JACEOL010000056">
    <property type="protein sequence ID" value="MBA4603536.1"/>
    <property type="molecule type" value="Genomic_DNA"/>
</dbReference>
<comment type="pathway">
    <text evidence="1">Cofactor biosynthesis; riboflavin biosynthesis; 5-amino-6-(D-ribitylamino)uracil from GTP: step 2/4.</text>
</comment>
<dbReference type="GO" id="GO:0009231">
    <property type="term" value="P:riboflavin biosynthetic process"/>
    <property type="evidence" value="ECO:0007669"/>
    <property type="project" value="UniProtKB-UniPathway"/>
</dbReference>
<dbReference type="GO" id="GO:0008835">
    <property type="term" value="F:diaminohydroxyphosphoribosylaminopyrimidine deaminase activity"/>
    <property type="evidence" value="ECO:0007669"/>
    <property type="project" value="UniProtKB-EC"/>
</dbReference>
<evidence type="ECO:0000313" key="7">
    <source>
        <dbReference type="Proteomes" id="UP000538292"/>
    </source>
</evidence>